<keyword evidence="2" id="KW-0812">Transmembrane</keyword>
<protein>
    <submittedName>
        <fullName evidence="3">Unannotated protein</fullName>
    </submittedName>
</protein>
<sequence length="217" mass="23548">MSPRADDEPGTLEGVADPLEVRRVPPPLTDHHGEPLPARSDTPDPRPPTGGVPLASPRLLLLVPWVLLAVGFAYAALTGDGGAADSTEAVENRLLFGGCALFFAVLALYVLRHRVVLHGRFLHHRTLVWRSPVDLERLASARLEPLATKSGPNSPITITVRVLVLRDHDGRKLVVDRANGDLGPLYRELGRRFDAGDPVFDERVAAKVDRLRDAPAA</sequence>
<evidence type="ECO:0000256" key="2">
    <source>
        <dbReference type="SAM" id="Phobius"/>
    </source>
</evidence>
<proteinExistence type="predicted"/>
<dbReference type="EMBL" id="CAFBMK010000006">
    <property type="protein sequence ID" value="CAB4894157.1"/>
    <property type="molecule type" value="Genomic_DNA"/>
</dbReference>
<name>A0A6J7FFD5_9ZZZZ</name>
<reference evidence="3" key="1">
    <citation type="submission" date="2020-05" db="EMBL/GenBank/DDBJ databases">
        <authorList>
            <person name="Chiriac C."/>
            <person name="Salcher M."/>
            <person name="Ghai R."/>
            <person name="Kavagutti S V."/>
        </authorList>
    </citation>
    <scope>NUCLEOTIDE SEQUENCE</scope>
</reference>
<feature type="transmembrane region" description="Helical" evidence="2">
    <location>
        <begin position="93"/>
        <end position="111"/>
    </location>
</feature>
<feature type="compositionally biased region" description="Basic and acidic residues" evidence="1">
    <location>
        <begin position="19"/>
        <end position="34"/>
    </location>
</feature>
<evidence type="ECO:0000313" key="3">
    <source>
        <dbReference type="EMBL" id="CAB4894157.1"/>
    </source>
</evidence>
<keyword evidence="2" id="KW-1133">Transmembrane helix</keyword>
<accession>A0A6J7FFD5</accession>
<feature type="region of interest" description="Disordered" evidence="1">
    <location>
        <begin position="1"/>
        <end position="51"/>
    </location>
</feature>
<feature type="transmembrane region" description="Helical" evidence="2">
    <location>
        <begin position="59"/>
        <end position="77"/>
    </location>
</feature>
<keyword evidence="2" id="KW-0472">Membrane</keyword>
<gene>
    <name evidence="3" type="ORF">UFOPK3564_00195</name>
</gene>
<dbReference type="AlphaFoldDB" id="A0A6J7FFD5"/>
<organism evidence="3">
    <name type="scientific">freshwater metagenome</name>
    <dbReference type="NCBI Taxonomy" id="449393"/>
    <lineage>
        <taxon>unclassified sequences</taxon>
        <taxon>metagenomes</taxon>
        <taxon>ecological metagenomes</taxon>
    </lineage>
</organism>
<evidence type="ECO:0000256" key="1">
    <source>
        <dbReference type="SAM" id="MobiDB-lite"/>
    </source>
</evidence>